<gene>
    <name evidence="1" type="ORF">ERS013165_00532</name>
</gene>
<dbReference type="AlphaFoldDB" id="A0A655SZ89"/>
<dbReference type="EMBL" id="CWOW01000002">
    <property type="protein sequence ID" value="CRZ92846.1"/>
    <property type="molecule type" value="Genomic_DNA"/>
</dbReference>
<accession>A0A655SZ89</accession>
<protein>
    <submittedName>
        <fullName evidence="1">Uncharacterized protein</fullName>
    </submittedName>
</protein>
<sequence length="66" mass="7353">MHQYLELLVLSLLLEHDAQTVFGCKLQNLLSLCDQLLLLLLVGIGLGNPQFYPASEPLLVLAQHLQ</sequence>
<evidence type="ECO:0000313" key="1">
    <source>
        <dbReference type="EMBL" id="CRZ92846.1"/>
    </source>
</evidence>
<evidence type="ECO:0000313" key="2">
    <source>
        <dbReference type="Proteomes" id="UP000044806"/>
    </source>
</evidence>
<reference evidence="1 2" key="1">
    <citation type="submission" date="2015-07" db="EMBL/GenBank/DDBJ databases">
        <authorList>
            <consortium name="Pathogen Informatics"/>
        </authorList>
    </citation>
    <scope>NUCLEOTIDE SEQUENCE [LARGE SCALE GENOMIC DNA]</scope>
    <source>
        <strain evidence="1 2">A51</strain>
    </source>
</reference>
<dbReference type="Proteomes" id="UP000044806">
    <property type="component" value="Unassembled WGS sequence"/>
</dbReference>
<proteinExistence type="predicted"/>
<organism evidence="1 2">
    <name type="scientific">Vibrio cholerae</name>
    <dbReference type="NCBI Taxonomy" id="666"/>
    <lineage>
        <taxon>Bacteria</taxon>
        <taxon>Pseudomonadati</taxon>
        <taxon>Pseudomonadota</taxon>
        <taxon>Gammaproteobacteria</taxon>
        <taxon>Vibrionales</taxon>
        <taxon>Vibrionaceae</taxon>
        <taxon>Vibrio</taxon>
    </lineage>
</organism>
<name>A0A655SZ89_VIBCL</name>